<dbReference type="AlphaFoldDB" id="A0A8S3YLU1"/>
<dbReference type="CDD" id="cd00192">
    <property type="entry name" value="PTKc"/>
    <property type="match status" value="1"/>
</dbReference>
<dbReference type="PANTHER" id="PTHR45807">
    <property type="entry name" value="TYROSINE-PROTEIN KINASE HOPSCOTCH"/>
    <property type="match status" value="1"/>
</dbReference>
<reference evidence="3" key="1">
    <citation type="submission" date="2021-04" db="EMBL/GenBank/DDBJ databases">
        <authorList>
            <consortium name="Molecular Ecology Group"/>
        </authorList>
    </citation>
    <scope>NUCLEOTIDE SEQUENCE</scope>
</reference>
<dbReference type="InterPro" id="IPR000719">
    <property type="entry name" value="Prot_kinase_dom"/>
</dbReference>
<dbReference type="GO" id="GO:0005126">
    <property type="term" value="F:cytokine receptor binding"/>
    <property type="evidence" value="ECO:0007669"/>
    <property type="project" value="TreeGrafter"/>
</dbReference>
<dbReference type="PROSITE" id="PS00109">
    <property type="entry name" value="PROTEIN_KINASE_TYR"/>
    <property type="match status" value="1"/>
</dbReference>
<dbReference type="GO" id="GO:0005524">
    <property type="term" value="F:ATP binding"/>
    <property type="evidence" value="ECO:0007669"/>
    <property type="project" value="InterPro"/>
</dbReference>
<dbReference type="Pfam" id="PF07714">
    <property type="entry name" value="PK_Tyr_Ser-Thr"/>
    <property type="match status" value="2"/>
</dbReference>
<dbReference type="InterPro" id="IPR011009">
    <property type="entry name" value="Kinase-like_dom_sf"/>
</dbReference>
<dbReference type="EMBL" id="CAJHNH020000102">
    <property type="protein sequence ID" value="CAG5115306.1"/>
    <property type="molecule type" value="Genomic_DNA"/>
</dbReference>
<dbReference type="InterPro" id="IPR051286">
    <property type="entry name" value="JAK"/>
</dbReference>
<organism evidence="3 4">
    <name type="scientific">Candidula unifasciata</name>
    <dbReference type="NCBI Taxonomy" id="100452"/>
    <lineage>
        <taxon>Eukaryota</taxon>
        <taxon>Metazoa</taxon>
        <taxon>Spiralia</taxon>
        <taxon>Lophotrochozoa</taxon>
        <taxon>Mollusca</taxon>
        <taxon>Gastropoda</taxon>
        <taxon>Heterobranchia</taxon>
        <taxon>Euthyneura</taxon>
        <taxon>Panpulmonata</taxon>
        <taxon>Eupulmonata</taxon>
        <taxon>Stylommatophora</taxon>
        <taxon>Helicina</taxon>
        <taxon>Helicoidea</taxon>
        <taxon>Geomitridae</taxon>
        <taxon>Candidula</taxon>
    </lineage>
</organism>
<keyword evidence="4" id="KW-1185">Reference proteome</keyword>
<feature type="domain" description="Protein kinase" evidence="2">
    <location>
        <begin position="1"/>
        <end position="246"/>
    </location>
</feature>
<dbReference type="PANTHER" id="PTHR45807:SF7">
    <property type="entry name" value="TYROSINE-PROTEIN KINASE HOPSCOTCH"/>
    <property type="match status" value="1"/>
</dbReference>
<accession>A0A8S3YLU1</accession>
<sequence>VFLGGLAKLQQLYRIKKTSFLRFYSTVLDPTFSVLMEFTPHHDVLTYICENPQSVAQKVNIMDQIIKILIVMEKHNIYHGNLRLRKFYAFDTQGSNQITVKLGDPGVVSFFDPENIYNVERAPWLSPERRNDLKKITYESEVYAMGTTLYELLCQSDQFSQDLKLSPAENVSWMLTYLETNKHLPRPTFLEDNNREPSSEEDEGKKLVPEALEVLELIWEMCLMCWEEDETSRPSILTLNTKMEAVKEKVQTFDADTVLDKIKELAYDLGIEHKDMKTDDNKNLTVKEVEKRLQTHLLKHYLDKNCLKIEKNKLGKGHFGDVYRGLMRPPEKCSQNANGKSKKVTEENSVHWTPVAVKRIKRLSKPQDDRRMVYKEIKVACKLDDPNVVKLLYLSKDISHKDYDPLMMVMEFMNLGNLSKYAHEYGELSSAEKVLHMLKILYDVVKGMRYLSGKEIVHRDLAARNVLLTDAGGEIRAKVSDFGLARMLDGNYRFYRLNQEDELPFVWMPPECLEWDPSDPENRFSSRGDVWSFGIVMWESFSKGITPWDVLPKTITAENLLNKYKSKWRLPGEKIVSKEAYSVMNECWVMEPNKRPAFVDLVNKFNVLISKQS</sequence>
<evidence type="ECO:0000313" key="4">
    <source>
        <dbReference type="Proteomes" id="UP000678393"/>
    </source>
</evidence>
<evidence type="ECO:0000256" key="1">
    <source>
        <dbReference type="SAM" id="MobiDB-lite"/>
    </source>
</evidence>
<dbReference type="GO" id="GO:0019221">
    <property type="term" value="P:cytokine-mediated signaling pathway"/>
    <property type="evidence" value="ECO:0007669"/>
    <property type="project" value="TreeGrafter"/>
</dbReference>
<dbReference type="InterPro" id="IPR001245">
    <property type="entry name" value="Ser-Thr/Tyr_kinase_cat_dom"/>
</dbReference>
<feature type="region of interest" description="Disordered" evidence="1">
    <location>
        <begin position="186"/>
        <end position="205"/>
    </location>
</feature>
<gene>
    <name evidence="3" type="ORF">CUNI_LOCUS864</name>
</gene>
<name>A0A8S3YLU1_9EUPU</name>
<dbReference type="SUPFAM" id="SSF56112">
    <property type="entry name" value="Protein kinase-like (PK-like)"/>
    <property type="match status" value="2"/>
</dbReference>
<dbReference type="GO" id="GO:0035556">
    <property type="term" value="P:intracellular signal transduction"/>
    <property type="evidence" value="ECO:0007669"/>
    <property type="project" value="TreeGrafter"/>
</dbReference>
<feature type="compositionally biased region" description="Basic and acidic residues" evidence="1">
    <location>
        <begin position="192"/>
        <end position="205"/>
    </location>
</feature>
<dbReference type="GO" id="GO:0030154">
    <property type="term" value="P:cell differentiation"/>
    <property type="evidence" value="ECO:0007669"/>
    <property type="project" value="TreeGrafter"/>
</dbReference>
<protein>
    <recommendedName>
        <fullName evidence="2">Protein kinase domain-containing protein</fullName>
    </recommendedName>
</protein>
<dbReference type="SMART" id="SM00219">
    <property type="entry name" value="TyrKc"/>
    <property type="match status" value="1"/>
</dbReference>
<proteinExistence type="predicted"/>
<dbReference type="GO" id="GO:0007259">
    <property type="term" value="P:cell surface receptor signaling pathway via JAK-STAT"/>
    <property type="evidence" value="ECO:0007669"/>
    <property type="project" value="TreeGrafter"/>
</dbReference>
<dbReference type="PROSITE" id="PS50011">
    <property type="entry name" value="PROTEIN_KINASE_DOM"/>
    <property type="match status" value="2"/>
</dbReference>
<feature type="non-terminal residue" evidence="3">
    <location>
        <position position="1"/>
    </location>
</feature>
<comment type="caution">
    <text evidence="3">The sequence shown here is derived from an EMBL/GenBank/DDBJ whole genome shotgun (WGS) entry which is preliminary data.</text>
</comment>
<feature type="domain" description="Protein kinase" evidence="2">
    <location>
        <begin position="308"/>
        <end position="609"/>
    </location>
</feature>
<evidence type="ECO:0000313" key="3">
    <source>
        <dbReference type="EMBL" id="CAG5115306.1"/>
    </source>
</evidence>
<dbReference type="GO" id="GO:0004715">
    <property type="term" value="F:non-membrane spanning protein tyrosine kinase activity"/>
    <property type="evidence" value="ECO:0007669"/>
    <property type="project" value="TreeGrafter"/>
</dbReference>
<dbReference type="PRINTS" id="PR00109">
    <property type="entry name" value="TYRKINASE"/>
</dbReference>
<dbReference type="InterPro" id="IPR008266">
    <property type="entry name" value="Tyr_kinase_AS"/>
</dbReference>
<evidence type="ECO:0000259" key="2">
    <source>
        <dbReference type="PROSITE" id="PS50011"/>
    </source>
</evidence>
<dbReference type="InterPro" id="IPR020635">
    <property type="entry name" value="Tyr_kinase_cat_dom"/>
</dbReference>
<dbReference type="GO" id="GO:0005829">
    <property type="term" value="C:cytosol"/>
    <property type="evidence" value="ECO:0007669"/>
    <property type="project" value="TreeGrafter"/>
</dbReference>
<dbReference type="Proteomes" id="UP000678393">
    <property type="component" value="Unassembled WGS sequence"/>
</dbReference>
<dbReference type="Gene3D" id="1.10.510.10">
    <property type="entry name" value="Transferase(Phosphotransferase) domain 1"/>
    <property type="match status" value="2"/>
</dbReference>
<dbReference type="OrthoDB" id="6109907at2759"/>